<protein>
    <submittedName>
        <fullName evidence="1">Uncharacterized protein</fullName>
    </submittedName>
</protein>
<reference evidence="1" key="2">
    <citation type="submission" date="2020-09" db="EMBL/GenBank/DDBJ databases">
        <authorList>
            <person name="Sun Q."/>
            <person name="Zhou Y."/>
        </authorList>
    </citation>
    <scope>NUCLEOTIDE SEQUENCE</scope>
    <source>
        <strain evidence="1">CGMCC 4.7312</strain>
    </source>
</reference>
<organism evidence="1 2">
    <name type="scientific">Micromonospora sonchi</name>
    <dbReference type="NCBI Taxonomy" id="1763543"/>
    <lineage>
        <taxon>Bacteria</taxon>
        <taxon>Bacillati</taxon>
        <taxon>Actinomycetota</taxon>
        <taxon>Actinomycetes</taxon>
        <taxon>Micromonosporales</taxon>
        <taxon>Micromonosporaceae</taxon>
        <taxon>Micromonospora</taxon>
    </lineage>
</organism>
<sequence>MTDSPVERLIEVSSLGDPDVRALRSTVSDETARRIVARAAQLADAGAVPCTPYYCPTSRSVECCPDHSGWDVCCAKPHRHRPLPREGEPRRISGIKTRLLRVTCRVGLHFLTWNHQYDGYRCGCGRNFLWAEHIR</sequence>
<keyword evidence="2" id="KW-1185">Reference proteome</keyword>
<dbReference type="EMBL" id="BMNB01000003">
    <property type="protein sequence ID" value="GGM27882.1"/>
    <property type="molecule type" value="Genomic_DNA"/>
</dbReference>
<dbReference type="AlphaFoldDB" id="A0A917TMS4"/>
<dbReference type="Proteomes" id="UP000608890">
    <property type="component" value="Unassembled WGS sequence"/>
</dbReference>
<accession>A0A917TMS4</accession>
<evidence type="ECO:0000313" key="1">
    <source>
        <dbReference type="EMBL" id="GGM27882.1"/>
    </source>
</evidence>
<dbReference type="RefSeq" id="WP_189041129.1">
    <property type="nucleotide sequence ID" value="NZ_BMNB01000003.1"/>
</dbReference>
<evidence type="ECO:0000313" key="2">
    <source>
        <dbReference type="Proteomes" id="UP000608890"/>
    </source>
</evidence>
<name>A0A917TMS4_9ACTN</name>
<comment type="caution">
    <text evidence="1">The sequence shown here is derived from an EMBL/GenBank/DDBJ whole genome shotgun (WGS) entry which is preliminary data.</text>
</comment>
<gene>
    <name evidence="1" type="ORF">GCM10011608_10890</name>
</gene>
<reference evidence="1" key="1">
    <citation type="journal article" date="2014" name="Int. J. Syst. Evol. Microbiol.">
        <title>Complete genome sequence of Corynebacterium casei LMG S-19264T (=DSM 44701T), isolated from a smear-ripened cheese.</title>
        <authorList>
            <consortium name="US DOE Joint Genome Institute (JGI-PGF)"/>
            <person name="Walter F."/>
            <person name="Albersmeier A."/>
            <person name="Kalinowski J."/>
            <person name="Ruckert C."/>
        </authorList>
    </citation>
    <scope>NUCLEOTIDE SEQUENCE</scope>
    <source>
        <strain evidence="1">CGMCC 4.7312</strain>
    </source>
</reference>
<proteinExistence type="predicted"/>